<dbReference type="SUPFAM" id="SSF47240">
    <property type="entry name" value="Ferritin-like"/>
    <property type="match status" value="1"/>
</dbReference>
<feature type="chain" id="PRO_5046384931" evidence="1">
    <location>
        <begin position="31"/>
        <end position="230"/>
    </location>
</feature>
<dbReference type="Pfam" id="PF09968">
    <property type="entry name" value="DUF2202"/>
    <property type="match status" value="1"/>
</dbReference>
<evidence type="ECO:0000313" key="4">
    <source>
        <dbReference type="Proteomes" id="UP000632138"/>
    </source>
</evidence>
<protein>
    <submittedName>
        <fullName evidence="3">DUF2202 domain-containing protein</fullName>
    </submittedName>
</protein>
<evidence type="ECO:0000313" key="3">
    <source>
        <dbReference type="EMBL" id="MBM2616422.1"/>
    </source>
</evidence>
<dbReference type="InterPro" id="IPR009078">
    <property type="entry name" value="Ferritin-like_SF"/>
</dbReference>
<keyword evidence="1" id="KW-0732">Signal</keyword>
<accession>A0ABS2A9C0</accession>
<proteinExistence type="predicted"/>
<sequence>MKTNNRRAAMVVTVGAIGLTGIAIAAPALADDDTYRPRPASTATANPGGYGMGIGQGMGSGSGFGFGFGFGGGMCGRLPVTAPQGTLTAAQKATLASMAQEEKLAQDLHGNLGARYDAFVFEHIAVAETQHLNAVRAMLQRYRITDPTAGQAPGAFTDSTVQATYDKLLAQGTRSRAAALAVGQQVERDDIAALNAAADGLTAPDVQQLYARLSAGSQRHLAAFTHWADR</sequence>
<evidence type="ECO:0000256" key="1">
    <source>
        <dbReference type="SAM" id="SignalP"/>
    </source>
</evidence>
<dbReference type="InterPro" id="IPR019243">
    <property type="entry name" value="DUF2202"/>
</dbReference>
<feature type="domain" description="DUF2202" evidence="2">
    <location>
        <begin position="94"/>
        <end position="226"/>
    </location>
</feature>
<organism evidence="3 4">
    <name type="scientific">Paractinoplanes ovalisporus</name>
    <dbReference type="NCBI Taxonomy" id="2810368"/>
    <lineage>
        <taxon>Bacteria</taxon>
        <taxon>Bacillati</taxon>
        <taxon>Actinomycetota</taxon>
        <taxon>Actinomycetes</taxon>
        <taxon>Micromonosporales</taxon>
        <taxon>Micromonosporaceae</taxon>
        <taxon>Paractinoplanes</taxon>
    </lineage>
</organism>
<name>A0ABS2A9C0_9ACTN</name>
<dbReference type="InterPro" id="IPR012347">
    <property type="entry name" value="Ferritin-like"/>
</dbReference>
<evidence type="ECO:0000259" key="2">
    <source>
        <dbReference type="Pfam" id="PF09968"/>
    </source>
</evidence>
<reference evidence="3 4" key="1">
    <citation type="submission" date="2021-01" db="EMBL/GenBank/DDBJ databases">
        <title>Actinoplanes sp. nov. LDG1-06 isolated from lichen.</title>
        <authorList>
            <person name="Saeng-In P."/>
            <person name="Phongsopitanun W."/>
            <person name="Kanchanasin P."/>
            <person name="Yuki M."/>
            <person name="Kudo T."/>
            <person name="Ohkuma M."/>
            <person name="Tanasupawat S."/>
        </authorList>
    </citation>
    <scope>NUCLEOTIDE SEQUENCE [LARGE SCALE GENOMIC DNA]</scope>
    <source>
        <strain evidence="3 4">LDG1-06</strain>
    </source>
</reference>
<dbReference type="EMBL" id="JAENHP010000003">
    <property type="protein sequence ID" value="MBM2616422.1"/>
    <property type="molecule type" value="Genomic_DNA"/>
</dbReference>
<comment type="caution">
    <text evidence="3">The sequence shown here is derived from an EMBL/GenBank/DDBJ whole genome shotgun (WGS) entry which is preliminary data.</text>
</comment>
<dbReference type="Gene3D" id="1.20.1260.10">
    <property type="match status" value="1"/>
</dbReference>
<dbReference type="Proteomes" id="UP000632138">
    <property type="component" value="Unassembled WGS sequence"/>
</dbReference>
<keyword evidence="4" id="KW-1185">Reference proteome</keyword>
<gene>
    <name evidence="3" type="ORF">JIG36_12725</name>
</gene>
<dbReference type="RefSeq" id="WP_203376315.1">
    <property type="nucleotide sequence ID" value="NZ_JAENHP010000003.1"/>
</dbReference>
<feature type="signal peptide" evidence="1">
    <location>
        <begin position="1"/>
        <end position="30"/>
    </location>
</feature>